<dbReference type="InterPro" id="IPR050194">
    <property type="entry name" value="Glycosyltransferase_grp1"/>
</dbReference>
<evidence type="ECO:0000313" key="4">
    <source>
        <dbReference type="Proteomes" id="UP000557717"/>
    </source>
</evidence>
<protein>
    <submittedName>
        <fullName evidence="3">Glycosyltransferase involved in cell wall biosynthesis</fullName>
    </submittedName>
</protein>
<accession>A0A840UXC2</accession>
<dbReference type="EMBL" id="JACHFD010000004">
    <property type="protein sequence ID" value="MBB5350807.1"/>
    <property type="molecule type" value="Genomic_DNA"/>
</dbReference>
<keyword evidence="3" id="KW-0808">Transferase</keyword>
<feature type="domain" description="Glycosyl transferase family 1" evidence="1">
    <location>
        <begin position="189"/>
        <end position="346"/>
    </location>
</feature>
<dbReference type="SUPFAM" id="SSF53756">
    <property type="entry name" value="UDP-Glycosyltransferase/glycogen phosphorylase"/>
    <property type="match status" value="1"/>
</dbReference>
<evidence type="ECO:0000313" key="3">
    <source>
        <dbReference type="EMBL" id="MBB5350807.1"/>
    </source>
</evidence>
<name>A0A840UXC2_9BACT</name>
<comment type="caution">
    <text evidence="3">The sequence shown here is derived from an EMBL/GenBank/DDBJ whole genome shotgun (WGS) entry which is preliminary data.</text>
</comment>
<dbReference type="RefSeq" id="WP_221285020.1">
    <property type="nucleotide sequence ID" value="NZ_JACHFD010000004.1"/>
</dbReference>
<proteinExistence type="predicted"/>
<feature type="domain" description="Glycosyltransferase subfamily 4-like N-terminal" evidence="2">
    <location>
        <begin position="36"/>
        <end position="181"/>
    </location>
</feature>
<dbReference type="Pfam" id="PF13439">
    <property type="entry name" value="Glyco_transf_4"/>
    <property type="match status" value="1"/>
</dbReference>
<organism evidence="3 4">
    <name type="scientific">Haloferula luteola</name>
    <dbReference type="NCBI Taxonomy" id="595692"/>
    <lineage>
        <taxon>Bacteria</taxon>
        <taxon>Pseudomonadati</taxon>
        <taxon>Verrucomicrobiota</taxon>
        <taxon>Verrucomicrobiia</taxon>
        <taxon>Verrucomicrobiales</taxon>
        <taxon>Verrucomicrobiaceae</taxon>
        <taxon>Haloferula</taxon>
    </lineage>
</organism>
<gene>
    <name evidence="3" type="ORF">HNR46_001041</name>
</gene>
<dbReference type="Pfam" id="PF00534">
    <property type="entry name" value="Glycos_transf_1"/>
    <property type="match status" value="1"/>
</dbReference>
<dbReference type="PANTHER" id="PTHR45947">
    <property type="entry name" value="SULFOQUINOVOSYL TRANSFERASE SQD2"/>
    <property type="match status" value="1"/>
</dbReference>
<dbReference type="InterPro" id="IPR028098">
    <property type="entry name" value="Glyco_trans_4-like_N"/>
</dbReference>
<dbReference type="CDD" id="cd03801">
    <property type="entry name" value="GT4_PimA-like"/>
    <property type="match status" value="1"/>
</dbReference>
<dbReference type="AlphaFoldDB" id="A0A840UXC2"/>
<dbReference type="InterPro" id="IPR001296">
    <property type="entry name" value="Glyco_trans_1"/>
</dbReference>
<dbReference type="Proteomes" id="UP000557717">
    <property type="component" value="Unassembled WGS sequence"/>
</dbReference>
<dbReference type="Gene3D" id="3.40.50.2000">
    <property type="entry name" value="Glycogen Phosphorylase B"/>
    <property type="match status" value="2"/>
</dbReference>
<reference evidence="3 4" key="1">
    <citation type="submission" date="2020-08" db="EMBL/GenBank/DDBJ databases">
        <title>Genomic Encyclopedia of Type Strains, Phase IV (KMG-IV): sequencing the most valuable type-strain genomes for metagenomic binning, comparative biology and taxonomic classification.</title>
        <authorList>
            <person name="Goeker M."/>
        </authorList>
    </citation>
    <scope>NUCLEOTIDE SEQUENCE [LARGE SCALE GENOMIC DNA]</scope>
    <source>
        <strain evidence="3 4">YC6886</strain>
    </source>
</reference>
<dbReference type="GO" id="GO:0016757">
    <property type="term" value="F:glycosyltransferase activity"/>
    <property type="evidence" value="ECO:0007669"/>
    <property type="project" value="InterPro"/>
</dbReference>
<evidence type="ECO:0000259" key="1">
    <source>
        <dbReference type="Pfam" id="PF00534"/>
    </source>
</evidence>
<sequence length="377" mass="42080">MMNVLAYSGYPPASYADGGGALAIWYGLSAIAKVEGIDLTVAFPMREEDSCDSEGVHNGVKVRGIRSPKELADCLREARPDIFHCMRSESLEALKSCRSLGIPSIYEVRSPKCFPCKWQHKLVPPYHRQWKEMLAGRKDRLAARQADVVIVPSETAIGNLRRNYGIPEERSLYFYNGVDYENFYPLEEKPDNEVPILINAGRLARDRHFDLLLKAFQLIQREFPLAQLRIVGDGPERARLEQICVDKSIDGVRFFGVVSHSELADLYRTSDILMNSSESESFGNVVAEAMACGLPVVCFKAGSLQELVIDPMNGILCEIGDDETLASNAMTLIRNPEMRKTMGLEAARSCRERFSWDLRAAGIVELYGKLSSGGNIF</sequence>
<keyword evidence="4" id="KW-1185">Reference proteome</keyword>
<dbReference type="PANTHER" id="PTHR45947:SF3">
    <property type="entry name" value="SULFOQUINOVOSYL TRANSFERASE SQD2"/>
    <property type="match status" value="1"/>
</dbReference>
<evidence type="ECO:0000259" key="2">
    <source>
        <dbReference type="Pfam" id="PF13439"/>
    </source>
</evidence>